<dbReference type="Proteomes" id="UP001196413">
    <property type="component" value="Unassembled WGS sequence"/>
</dbReference>
<evidence type="ECO:0000313" key="1">
    <source>
        <dbReference type="EMBL" id="KAJ1346791.1"/>
    </source>
</evidence>
<keyword evidence="2" id="KW-1185">Reference proteome</keyword>
<name>A0AAD5MD64_PARTN</name>
<dbReference type="EMBL" id="JAHQIW010000223">
    <property type="protein sequence ID" value="KAJ1346791.1"/>
    <property type="molecule type" value="Genomic_DNA"/>
</dbReference>
<reference evidence="1" key="1">
    <citation type="submission" date="2021-06" db="EMBL/GenBank/DDBJ databases">
        <title>Parelaphostrongylus tenuis whole genome reference sequence.</title>
        <authorList>
            <person name="Garwood T.J."/>
            <person name="Larsen P.A."/>
            <person name="Fountain-Jones N.M."/>
            <person name="Garbe J.R."/>
            <person name="Macchietto M.G."/>
            <person name="Kania S.A."/>
            <person name="Gerhold R.W."/>
            <person name="Richards J.E."/>
            <person name="Wolf T.M."/>
        </authorList>
    </citation>
    <scope>NUCLEOTIDE SEQUENCE</scope>
    <source>
        <strain evidence="1">MNPRO001-30</strain>
        <tissue evidence="1">Meninges</tissue>
    </source>
</reference>
<proteinExistence type="predicted"/>
<accession>A0AAD5MD64</accession>
<sequence length="53" mass="6132">MAMDARVRAIWMKACAPRAQKLKKALLSPLIPMIQVDRPLLFAFVVRLHLRFV</sequence>
<protein>
    <submittedName>
        <fullName evidence="1">Uncharacterized protein</fullName>
    </submittedName>
</protein>
<evidence type="ECO:0000313" key="2">
    <source>
        <dbReference type="Proteomes" id="UP001196413"/>
    </source>
</evidence>
<gene>
    <name evidence="1" type="ORF">KIN20_001692</name>
</gene>
<organism evidence="1 2">
    <name type="scientific">Parelaphostrongylus tenuis</name>
    <name type="common">Meningeal worm</name>
    <dbReference type="NCBI Taxonomy" id="148309"/>
    <lineage>
        <taxon>Eukaryota</taxon>
        <taxon>Metazoa</taxon>
        <taxon>Ecdysozoa</taxon>
        <taxon>Nematoda</taxon>
        <taxon>Chromadorea</taxon>
        <taxon>Rhabditida</taxon>
        <taxon>Rhabditina</taxon>
        <taxon>Rhabditomorpha</taxon>
        <taxon>Strongyloidea</taxon>
        <taxon>Metastrongylidae</taxon>
        <taxon>Parelaphostrongylus</taxon>
    </lineage>
</organism>
<dbReference type="AlphaFoldDB" id="A0AAD5MD64"/>
<comment type="caution">
    <text evidence="1">The sequence shown here is derived from an EMBL/GenBank/DDBJ whole genome shotgun (WGS) entry which is preliminary data.</text>
</comment>